<reference evidence="2 3" key="1">
    <citation type="submission" date="2018-03" db="EMBL/GenBank/DDBJ databases">
        <title>Genomic Encyclopedia of Archaeal and Bacterial Type Strains, Phase II (KMG-II): from individual species to whole genera.</title>
        <authorList>
            <person name="Goeker M."/>
        </authorList>
    </citation>
    <scope>NUCLEOTIDE SEQUENCE [LARGE SCALE GENOMIC DNA]</scope>
    <source>
        <strain evidence="2 3">DSM 18107</strain>
    </source>
</reference>
<dbReference type="AlphaFoldDB" id="A0A2P8FNS1"/>
<proteinExistence type="predicted"/>
<sequence length="195" mass="21956">MFGDVPLVKITDYTVTSTLPRANVDLVWETIFSDLQLAKELLPANYPSAGRVRANKWSAAALLARCYLYKRQWAMAEGEATAVINSGLYSLESLEKVFLTASKEAIFQVFPTMIGYSTMEGFMIIPIGSARPPFELSGSLLALFAPDDKRKNAWIRSRAINGRTYYYPFKYTKRPDFSAGFKATEYSTLFRLAEI</sequence>
<name>A0A2P8FNS1_9BACT</name>
<dbReference type="InterPro" id="IPR011990">
    <property type="entry name" value="TPR-like_helical_dom_sf"/>
</dbReference>
<feature type="domain" description="SusD-like N-terminal" evidence="1">
    <location>
        <begin position="1"/>
        <end position="68"/>
    </location>
</feature>
<dbReference type="Proteomes" id="UP000240978">
    <property type="component" value="Unassembled WGS sequence"/>
</dbReference>
<evidence type="ECO:0000313" key="2">
    <source>
        <dbReference type="EMBL" id="PSL23366.1"/>
    </source>
</evidence>
<dbReference type="EMBL" id="PYGK01000018">
    <property type="protein sequence ID" value="PSL23366.1"/>
    <property type="molecule type" value="Genomic_DNA"/>
</dbReference>
<gene>
    <name evidence="2" type="ORF">CLV42_11883</name>
</gene>
<protein>
    <submittedName>
        <fullName evidence="2">Putative outer membrane starch-binding protein</fullName>
    </submittedName>
</protein>
<dbReference type="InterPro" id="IPR033985">
    <property type="entry name" value="SusD-like_N"/>
</dbReference>
<dbReference type="Pfam" id="PF14322">
    <property type="entry name" value="SusD-like_3"/>
    <property type="match status" value="1"/>
</dbReference>
<evidence type="ECO:0000313" key="3">
    <source>
        <dbReference type="Proteomes" id="UP000240978"/>
    </source>
</evidence>
<accession>A0A2P8FNS1</accession>
<organism evidence="2 3">
    <name type="scientific">Chitinophaga ginsengisoli</name>
    <dbReference type="NCBI Taxonomy" id="363837"/>
    <lineage>
        <taxon>Bacteria</taxon>
        <taxon>Pseudomonadati</taxon>
        <taxon>Bacteroidota</taxon>
        <taxon>Chitinophagia</taxon>
        <taxon>Chitinophagales</taxon>
        <taxon>Chitinophagaceae</taxon>
        <taxon>Chitinophaga</taxon>
    </lineage>
</organism>
<comment type="caution">
    <text evidence="2">The sequence shown here is derived from an EMBL/GenBank/DDBJ whole genome shotgun (WGS) entry which is preliminary data.</text>
</comment>
<dbReference type="Gene3D" id="1.25.40.390">
    <property type="match status" value="1"/>
</dbReference>
<dbReference type="SUPFAM" id="SSF48452">
    <property type="entry name" value="TPR-like"/>
    <property type="match status" value="1"/>
</dbReference>
<evidence type="ECO:0000259" key="1">
    <source>
        <dbReference type="Pfam" id="PF14322"/>
    </source>
</evidence>
<keyword evidence="3" id="KW-1185">Reference proteome</keyword>